<dbReference type="Proteomes" id="UP000183376">
    <property type="component" value="Chromosome I"/>
</dbReference>
<dbReference type="InterPro" id="IPR010502">
    <property type="entry name" value="Carb-bd_dom_fam9"/>
</dbReference>
<dbReference type="GO" id="GO:0016811">
    <property type="term" value="F:hydrolase activity, acting on carbon-nitrogen (but not peptide) bonds, in linear amides"/>
    <property type="evidence" value="ECO:0007669"/>
    <property type="project" value="TreeGrafter"/>
</dbReference>
<evidence type="ECO:0000313" key="5">
    <source>
        <dbReference type="Proteomes" id="UP000183376"/>
    </source>
</evidence>
<dbReference type="Gene3D" id="2.60.40.1190">
    <property type="match status" value="1"/>
</dbReference>
<dbReference type="AlphaFoldDB" id="A0A1H0D325"/>
<dbReference type="SUPFAM" id="SSF102588">
    <property type="entry name" value="LmbE-like"/>
    <property type="match status" value="1"/>
</dbReference>
<evidence type="ECO:0000313" key="4">
    <source>
        <dbReference type="EMBL" id="SDN64527.1"/>
    </source>
</evidence>
<dbReference type="CDD" id="cd09619">
    <property type="entry name" value="CBM9_like_4"/>
    <property type="match status" value="1"/>
</dbReference>
<dbReference type="SUPFAM" id="SSF49344">
    <property type="entry name" value="CBD9-like"/>
    <property type="match status" value="1"/>
</dbReference>
<dbReference type="InterPro" id="IPR013783">
    <property type="entry name" value="Ig-like_fold"/>
</dbReference>
<keyword evidence="5" id="KW-1185">Reference proteome</keyword>
<sequence length="878" mass="92249">MSFAVRITALLPLIAAAAFVLGMDEPVTAEQPGPVDLGALFVGAHPDDESGALSTFGRWKAEHGVRTGVVTITRGEGGGNAVGPEEGPELGRIREAEERRAVGAVGITEVFNLDKPDFYYTVSSPLTRRAWGQEDTLGRLVRLIRQTKPEVVVTMDPAPTPGNHGNHQYSARLAVEAYRAAADPAAYPKQITEEGLRPWSVAKVFITGTTGERKLGPSCVDGLPAGQYGMWSGVPAPGTGTTWAQVERKAQREYVSQGWAGFPDVPTDPTKIGCDYFTEVASRVPGTASMLEGAVLPGALPLRTGLSVEVDRFSLVAGAAAKVRVTVTTDRVLPDAKVALSVPQGWSVSGRGELGTVVVGRPATTEFTVTAGIELGRFRLPVELSSADRRGSGTAVIEVVEPVRATQQALPQVAEFQEWAAKAGAPVLADRVPPVLTLPSGGARDIDVQVTNHGTTTQSGTVDIALPKGFTADAPSKPFTAATKTVRFTVRNTDPALPTGMKGGDYAYSLTARPQNGPVSTTKQALELVPATTIEKAAAEPTVDGAAGPDEYSGPELDVSARWEGDDCESQADCSATARLNWHGDTLYALVKVTDDKPGSTLATSDCKRHWRTDSVEITLDPRGRSENTSDTYKLAVLPRTSEGPACALRDADNHQGAAPGVKVASKTEQTGYTVEVAIPLAALPAAVDPANLGLNVLVYDSDTQNKTGQTRIGWSTWGGVQGDPYRWGRATLDRRPACGVEHQHRLSPSSECSPVTPPVLPLITLSSVDSPQSIEQSVRVGVPLGGSAKSRSAVHVVRATAKGSTADVRLMATGSGKVHVFAVDAAGRVVGDQVQDVRPGAPRLRLELSGTPAKVLVGYSDQRGATAAAVGRIESEP</sequence>
<proteinExistence type="predicted"/>
<accession>A0A1H0D325</accession>
<dbReference type="PANTHER" id="PTHR12993">
    <property type="entry name" value="N-ACETYLGLUCOSAMINYL-PHOSPHATIDYLINOSITOL DE-N-ACETYLASE-RELATED"/>
    <property type="match status" value="1"/>
</dbReference>
<feature type="signal peptide" evidence="2">
    <location>
        <begin position="1"/>
        <end position="29"/>
    </location>
</feature>
<feature type="chain" id="PRO_5039169130" evidence="2">
    <location>
        <begin position="30"/>
        <end position="878"/>
    </location>
</feature>
<dbReference type="eggNOG" id="COG2120">
    <property type="taxonomic scope" value="Bacteria"/>
</dbReference>
<name>A0A1H0D325_ALLAB</name>
<dbReference type="GO" id="GO:0016137">
    <property type="term" value="P:glycoside metabolic process"/>
    <property type="evidence" value="ECO:0007669"/>
    <property type="project" value="UniProtKB-ARBA"/>
</dbReference>
<dbReference type="GO" id="GO:0030246">
    <property type="term" value="F:carbohydrate binding"/>
    <property type="evidence" value="ECO:0007669"/>
    <property type="project" value="InterPro"/>
</dbReference>
<dbReference type="GO" id="GO:0004553">
    <property type="term" value="F:hydrolase activity, hydrolyzing O-glycosyl compounds"/>
    <property type="evidence" value="ECO:0007669"/>
    <property type="project" value="InterPro"/>
</dbReference>
<dbReference type="PANTHER" id="PTHR12993:SF11">
    <property type="entry name" value="N-ACETYLGLUCOSAMINYL-PHOSPHATIDYLINOSITOL DE-N-ACETYLASE"/>
    <property type="match status" value="1"/>
</dbReference>
<protein>
    <submittedName>
        <fullName evidence="4">GlcNAc-PI de-N-acetylase</fullName>
    </submittedName>
</protein>
<keyword evidence="2" id="KW-0732">Signal</keyword>
<gene>
    <name evidence="4" type="ORF">SAMN04489726_7563</name>
</gene>
<evidence type="ECO:0000256" key="2">
    <source>
        <dbReference type="SAM" id="SignalP"/>
    </source>
</evidence>
<dbReference type="EMBL" id="LT629701">
    <property type="protein sequence ID" value="SDN64527.1"/>
    <property type="molecule type" value="Genomic_DNA"/>
</dbReference>
<dbReference type="InterPro" id="IPR003737">
    <property type="entry name" value="GlcNAc_PI_deacetylase-related"/>
</dbReference>
<dbReference type="Pfam" id="PF02585">
    <property type="entry name" value="PIG-L"/>
    <property type="match status" value="1"/>
</dbReference>
<reference evidence="4 5" key="1">
    <citation type="submission" date="2016-10" db="EMBL/GenBank/DDBJ databases">
        <authorList>
            <person name="de Groot N.N."/>
        </authorList>
    </citation>
    <scope>NUCLEOTIDE SEQUENCE [LARGE SCALE GENOMIC DNA]</scope>
    <source>
        <strain evidence="4 5">DSM 44149</strain>
    </source>
</reference>
<feature type="domain" description="Carbohydrate-binding" evidence="3">
    <location>
        <begin position="543"/>
        <end position="734"/>
    </location>
</feature>
<dbReference type="Pfam" id="PF06452">
    <property type="entry name" value="CBM9_1"/>
    <property type="match status" value="1"/>
</dbReference>
<keyword evidence="1" id="KW-0862">Zinc</keyword>
<dbReference type="InterPro" id="IPR024078">
    <property type="entry name" value="LmbE-like_dom_sf"/>
</dbReference>
<evidence type="ECO:0000259" key="3">
    <source>
        <dbReference type="Pfam" id="PF06452"/>
    </source>
</evidence>
<dbReference type="GO" id="GO:0016052">
    <property type="term" value="P:carbohydrate catabolic process"/>
    <property type="evidence" value="ECO:0007669"/>
    <property type="project" value="InterPro"/>
</dbReference>
<dbReference type="Gene3D" id="2.60.40.10">
    <property type="entry name" value="Immunoglobulins"/>
    <property type="match status" value="1"/>
</dbReference>
<evidence type="ECO:0000256" key="1">
    <source>
        <dbReference type="ARBA" id="ARBA00022833"/>
    </source>
</evidence>
<dbReference type="Gene3D" id="3.40.50.10320">
    <property type="entry name" value="LmbE-like"/>
    <property type="match status" value="1"/>
</dbReference>
<organism evidence="4 5">
    <name type="scientific">Allokutzneria albata</name>
    <name type="common">Kibdelosporangium albatum</name>
    <dbReference type="NCBI Taxonomy" id="211114"/>
    <lineage>
        <taxon>Bacteria</taxon>
        <taxon>Bacillati</taxon>
        <taxon>Actinomycetota</taxon>
        <taxon>Actinomycetes</taxon>
        <taxon>Pseudonocardiales</taxon>
        <taxon>Pseudonocardiaceae</taxon>
        <taxon>Allokutzneria</taxon>
    </lineage>
</organism>
<dbReference type="STRING" id="211114.SAMN04489726_7563"/>